<proteinExistence type="predicted"/>
<gene>
    <name evidence="1" type="ORF">WOLCODRAFT_156638</name>
</gene>
<organism evidence="1 2">
    <name type="scientific">Wolfiporia cocos (strain MD-104)</name>
    <name type="common">Brown rot fungus</name>
    <dbReference type="NCBI Taxonomy" id="742152"/>
    <lineage>
        <taxon>Eukaryota</taxon>
        <taxon>Fungi</taxon>
        <taxon>Dikarya</taxon>
        <taxon>Basidiomycota</taxon>
        <taxon>Agaricomycotina</taxon>
        <taxon>Agaricomycetes</taxon>
        <taxon>Polyporales</taxon>
        <taxon>Phaeolaceae</taxon>
        <taxon>Wolfiporia</taxon>
    </lineage>
</organism>
<dbReference type="EMBL" id="KB467865">
    <property type="protein sequence ID" value="PCH35917.1"/>
    <property type="molecule type" value="Genomic_DNA"/>
</dbReference>
<dbReference type="AlphaFoldDB" id="A0A2H3JIU8"/>
<evidence type="ECO:0000313" key="2">
    <source>
        <dbReference type="Proteomes" id="UP000218811"/>
    </source>
</evidence>
<sequence length="59" mass="6410">MPDALASVSQHLKVVYLNVEDPTILTLNSQDDNLHIVRQRPSKPMGGSIHGWQAVCTAG</sequence>
<protein>
    <submittedName>
        <fullName evidence="1">Uncharacterized protein</fullName>
    </submittedName>
</protein>
<dbReference type="Proteomes" id="UP000218811">
    <property type="component" value="Unassembled WGS sequence"/>
</dbReference>
<name>A0A2H3JIU8_WOLCO</name>
<evidence type="ECO:0000313" key="1">
    <source>
        <dbReference type="EMBL" id="PCH35917.1"/>
    </source>
</evidence>
<reference evidence="1 2" key="1">
    <citation type="journal article" date="2012" name="Science">
        <title>The Paleozoic origin of enzymatic lignin decomposition reconstructed from 31 fungal genomes.</title>
        <authorList>
            <person name="Floudas D."/>
            <person name="Binder M."/>
            <person name="Riley R."/>
            <person name="Barry K."/>
            <person name="Blanchette R.A."/>
            <person name="Henrissat B."/>
            <person name="Martinez A.T."/>
            <person name="Otillar R."/>
            <person name="Spatafora J.W."/>
            <person name="Yadav J.S."/>
            <person name="Aerts A."/>
            <person name="Benoit I."/>
            <person name="Boyd A."/>
            <person name="Carlson A."/>
            <person name="Copeland A."/>
            <person name="Coutinho P.M."/>
            <person name="de Vries R.P."/>
            <person name="Ferreira P."/>
            <person name="Findley K."/>
            <person name="Foster B."/>
            <person name="Gaskell J."/>
            <person name="Glotzer D."/>
            <person name="Gorecki P."/>
            <person name="Heitman J."/>
            <person name="Hesse C."/>
            <person name="Hori C."/>
            <person name="Igarashi K."/>
            <person name="Jurgens J.A."/>
            <person name="Kallen N."/>
            <person name="Kersten P."/>
            <person name="Kohler A."/>
            <person name="Kuees U."/>
            <person name="Kumar T.K.A."/>
            <person name="Kuo A."/>
            <person name="LaButti K."/>
            <person name="Larrondo L.F."/>
            <person name="Lindquist E."/>
            <person name="Ling A."/>
            <person name="Lombard V."/>
            <person name="Lucas S."/>
            <person name="Lundell T."/>
            <person name="Martin R."/>
            <person name="McLaughlin D.J."/>
            <person name="Morgenstern I."/>
            <person name="Morin E."/>
            <person name="Murat C."/>
            <person name="Nagy L.G."/>
            <person name="Nolan M."/>
            <person name="Ohm R.A."/>
            <person name="Patyshakuliyeva A."/>
            <person name="Rokas A."/>
            <person name="Ruiz-Duenas F.J."/>
            <person name="Sabat G."/>
            <person name="Salamov A."/>
            <person name="Samejima M."/>
            <person name="Schmutz J."/>
            <person name="Slot J.C."/>
            <person name="St John F."/>
            <person name="Stenlid J."/>
            <person name="Sun H."/>
            <person name="Sun S."/>
            <person name="Syed K."/>
            <person name="Tsang A."/>
            <person name="Wiebenga A."/>
            <person name="Young D."/>
            <person name="Pisabarro A."/>
            <person name="Eastwood D.C."/>
            <person name="Martin F."/>
            <person name="Cullen D."/>
            <person name="Grigoriev I.V."/>
            <person name="Hibbett D.S."/>
        </authorList>
    </citation>
    <scope>NUCLEOTIDE SEQUENCE [LARGE SCALE GENOMIC DNA]</scope>
    <source>
        <strain evidence="1 2">MD-104</strain>
    </source>
</reference>
<keyword evidence="2" id="KW-1185">Reference proteome</keyword>
<accession>A0A2H3JIU8</accession>